<reference evidence="3 4" key="1">
    <citation type="submission" date="2024-02" db="EMBL/GenBank/DDBJ databases">
        <authorList>
            <person name="Vignale AGUSTIN F."/>
            <person name="Sosa J E."/>
            <person name="Modenutti C."/>
        </authorList>
    </citation>
    <scope>NUCLEOTIDE SEQUENCE [LARGE SCALE GENOMIC DNA]</scope>
</reference>
<sequence length="141" mass="15823">MEIPPTTHQMKSKNKDKRKRESVKVVYISSPMKVKTCASKFRATVQELTGRNSDVSRIMESHSHEAVSDQTASNSMIDHLSSIRGSLDSHRESPTSSDSFLGPFDDVFRPHQMDEKFSGMFPMSSFFESPQLDVLGSYGAM</sequence>
<gene>
    <name evidence="3" type="ORF">ILEXP_LOCUS556</name>
</gene>
<feature type="domain" description="VQ" evidence="2">
    <location>
        <begin position="28"/>
        <end position="54"/>
    </location>
</feature>
<dbReference type="PANTHER" id="PTHR33624:SF24">
    <property type="entry name" value="VQ DOMAIN-CONTAINING PROTEIN"/>
    <property type="match status" value="1"/>
</dbReference>
<keyword evidence="4" id="KW-1185">Reference proteome</keyword>
<evidence type="ECO:0000313" key="4">
    <source>
        <dbReference type="Proteomes" id="UP001642360"/>
    </source>
</evidence>
<feature type="region of interest" description="Disordered" evidence="1">
    <location>
        <begin position="1"/>
        <end position="23"/>
    </location>
</feature>
<name>A0ABC8QQ83_9AQUA</name>
<protein>
    <recommendedName>
        <fullName evidence="2">VQ domain-containing protein</fullName>
    </recommendedName>
</protein>
<dbReference type="InterPro" id="IPR008889">
    <property type="entry name" value="VQ"/>
</dbReference>
<dbReference type="Proteomes" id="UP001642360">
    <property type="component" value="Unassembled WGS sequence"/>
</dbReference>
<feature type="compositionally biased region" description="Basic residues" evidence="1">
    <location>
        <begin position="10"/>
        <end position="21"/>
    </location>
</feature>
<accession>A0ABC8QQ83</accession>
<evidence type="ECO:0000256" key="1">
    <source>
        <dbReference type="SAM" id="MobiDB-lite"/>
    </source>
</evidence>
<dbReference type="PANTHER" id="PTHR33624">
    <property type="entry name" value="SIGMA FACTOR BINDING PROTEIN 1, CHLOROPLASTIC"/>
    <property type="match status" value="1"/>
</dbReference>
<comment type="caution">
    <text evidence="3">The sequence shown here is derived from an EMBL/GenBank/DDBJ whole genome shotgun (WGS) entry which is preliminary data.</text>
</comment>
<organism evidence="3 4">
    <name type="scientific">Ilex paraguariensis</name>
    <name type="common">yerba mate</name>
    <dbReference type="NCBI Taxonomy" id="185542"/>
    <lineage>
        <taxon>Eukaryota</taxon>
        <taxon>Viridiplantae</taxon>
        <taxon>Streptophyta</taxon>
        <taxon>Embryophyta</taxon>
        <taxon>Tracheophyta</taxon>
        <taxon>Spermatophyta</taxon>
        <taxon>Magnoliopsida</taxon>
        <taxon>eudicotyledons</taxon>
        <taxon>Gunneridae</taxon>
        <taxon>Pentapetalae</taxon>
        <taxon>asterids</taxon>
        <taxon>campanulids</taxon>
        <taxon>Aquifoliales</taxon>
        <taxon>Aquifoliaceae</taxon>
        <taxon>Ilex</taxon>
    </lineage>
</organism>
<dbReference type="InterPro" id="IPR039335">
    <property type="entry name" value="SIB1/2"/>
</dbReference>
<evidence type="ECO:0000259" key="2">
    <source>
        <dbReference type="Pfam" id="PF05678"/>
    </source>
</evidence>
<proteinExistence type="predicted"/>
<dbReference type="EMBL" id="CAUOFW020000114">
    <property type="protein sequence ID" value="CAK9133637.1"/>
    <property type="molecule type" value="Genomic_DNA"/>
</dbReference>
<feature type="region of interest" description="Disordered" evidence="1">
    <location>
        <begin position="85"/>
        <end position="104"/>
    </location>
</feature>
<dbReference type="AlphaFoldDB" id="A0ABC8QQ83"/>
<dbReference type="Pfam" id="PF05678">
    <property type="entry name" value="VQ"/>
    <property type="match status" value="1"/>
</dbReference>
<evidence type="ECO:0000313" key="3">
    <source>
        <dbReference type="EMBL" id="CAK9133637.1"/>
    </source>
</evidence>